<name>A0A9J6PRN8_9GAMM</name>
<dbReference type="InterPro" id="IPR036692">
    <property type="entry name" value="Shew3726-like_sf"/>
</dbReference>
<evidence type="ECO:0000313" key="2">
    <source>
        <dbReference type="Proteomes" id="UP001064262"/>
    </source>
</evidence>
<dbReference type="Pfam" id="PF07369">
    <property type="entry name" value="DUF1488"/>
    <property type="match status" value="1"/>
</dbReference>
<dbReference type="Proteomes" id="UP001064262">
    <property type="component" value="Unassembled WGS sequence"/>
</dbReference>
<gene>
    <name evidence="1" type="ORF">N5923_07835</name>
</gene>
<keyword evidence="2" id="KW-1185">Reference proteome</keyword>
<evidence type="ECO:0000313" key="1">
    <source>
        <dbReference type="EMBL" id="MCU5777396.1"/>
    </source>
</evidence>
<organism evidence="1 2">
    <name type="scientific">Winslowiella arboricola</name>
    <dbReference type="NCBI Taxonomy" id="2978220"/>
    <lineage>
        <taxon>Bacteria</taxon>
        <taxon>Pseudomonadati</taxon>
        <taxon>Pseudomonadota</taxon>
        <taxon>Gammaproteobacteria</taxon>
        <taxon>Enterobacterales</taxon>
        <taxon>Erwiniaceae</taxon>
        <taxon>Winslowiella</taxon>
    </lineage>
</organism>
<dbReference type="RefSeq" id="WP_267140851.1">
    <property type="nucleotide sequence ID" value="NZ_JAODIL010000045.1"/>
</dbReference>
<proteinExistence type="predicted"/>
<sequence>MNQAIQFPDREEWDSDRHAVCFPAQVNGINLTCAISGVTLQQRYGSDMSEIELFRAHRWDLEEQAEQLIAQQQEDDQGWLWIS</sequence>
<dbReference type="SUPFAM" id="SSF160272">
    <property type="entry name" value="Shew3726-like"/>
    <property type="match status" value="1"/>
</dbReference>
<accession>A0A9J6PRN8</accession>
<comment type="caution">
    <text evidence="1">The sequence shown here is derived from an EMBL/GenBank/DDBJ whole genome shotgun (WGS) entry which is preliminary data.</text>
</comment>
<dbReference type="InterPro" id="IPR009962">
    <property type="entry name" value="DUF1488"/>
</dbReference>
<protein>
    <submittedName>
        <fullName evidence="1">DUF1488 domain-containing protein</fullName>
    </submittedName>
</protein>
<dbReference type="EMBL" id="JAODIM010000039">
    <property type="protein sequence ID" value="MCU5777396.1"/>
    <property type="molecule type" value="Genomic_DNA"/>
</dbReference>
<dbReference type="Gene3D" id="3.30.160.140">
    <property type="entry name" value="Shew3726-like"/>
    <property type="match status" value="1"/>
</dbReference>
<dbReference type="AlphaFoldDB" id="A0A9J6PRN8"/>
<reference evidence="1" key="1">
    <citation type="submission" date="2022-09" db="EMBL/GenBank/DDBJ databases">
        <title>Winslowiella arboricola sp. nov., isolated from bleeding cankers on broadleaf hosts.</title>
        <authorList>
            <person name="Brady C."/>
            <person name="Kaur S."/>
            <person name="Crampton B."/>
            <person name="Maddock D."/>
            <person name="Arnold D."/>
            <person name="Denman S."/>
        </authorList>
    </citation>
    <scope>NUCLEOTIDE SEQUENCE</scope>
    <source>
        <strain evidence="1">BAC 15a-03b</strain>
    </source>
</reference>